<name>A0AC35GAT9_9BILA</name>
<sequence length="595" mass="68432">MSDSDEYEKIEDFNIVNKNSKEEAELNIDSIEIFDSPIIISQMEDSVNNIIQADADIHINEIVAENESGSESNDSYIYYTDEELYESEKFDAVSTSTAAREIHEKSVNVTNQKIKELQFKSNSALEKESAELDAKLQLLKDYRKWLIENSVGPKSIEVLEELVKINNEIIQIQGSIGVVEELVKINNEIIQIQGFFDDSETQTSKLQKALAAFKAAEEEYAEFLKEQDKVCAENPKDEQQHEHFNVLMNEPELAVNECHMKIKETKKPITSTAARNSQTSSKKQKNDYSMTKLITNTAASNSQTSSKKQKNDYCNLINAYNIVRNHTKANNSIGEPNMQKKCINIFKPDTPRKSKKQILLEKKNYMDERIKSEKMLNNQILTFNQKLTNFESISNSNASTKSLQEQLKSLQDELSEIKTNLLFAENNIENKYNVAQEIADILENECKIQQQTFDDLQQKTIEDSKEDMKQKDATIARLRSELKQARKEFRKHKKLHSLHESLEAVKIDKIKESEQNLYAELAKAQQQIEYYQKLAANQAEALKNFNLAKSLEKQLFEVTQKAALGKYEVMDLSSEDLVLKRFKDDEDYNNLAPLF</sequence>
<organism evidence="1 2">
    <name type="scientific">Panagrolaimus sp. PS1159</name>
    <dbReference type="NCBI Taxonomy" id="55785"/>
    <lineage>
        <taxon>Eukaryota</taxon>
        <taxon>Metazoa</taxon>
        <taxon>Ecdysozoa</taxon>
        <taxon>Nematoda</taxon>
        <taxon>Chromadorea</taxon>
        <taxon>Rhabditida</taxon>
        <taxon>Tylenchina</taxon>
        <taxon>Panagrolaimomorpha</taxon>
        <taxon>Panagrolaimoidea</taxon>
        <taxon>Panagrolaimidae</taxon>
        <taxon>Panagrolaimus</taxon>
    </lineage>
</organism>
<evidence type="ECO:0000313" key="2">
    <source>
        <dbReference type="WBParaSite" id="PS1159_v2.g342.t1"/>
    </source>
</evidence>
<dbReference type="WBParaSite" id="PS1159_v2.g342.t1">
    <property type="protein sequence ID" value="PS1159_v2.g342.t1"/>
    <property type="gene ID" value="PS1159_v2.g342"/>
</dbReference>
<proteinExistence type="predicted"/>
<dbReference type="Proteomes" id="UP000887580">
    <property type="component" value="Unplaced"/>
</dbReference>
<reference evidence="2" key="1">
    <citation type="submission" date="2022-11" db="UniProtKB">
        <authorList>
            <consortium name="WormBaseParasite"/>
        </authorList>
    </citation>
    <scope>IDENTIFICATION</scope>
</reference>
<protein>
    <submittedName>
        <fullName evidence="2">Uncharacterized protein</fullName>
    </submittedName>
</protein>
<accession>A0AC35GAT9</accession>
<evidence type="ECO:0000313" key="1">
    <source>
        <dbReference type="Proteomes" id="UP000887580"/>
    </source>
</evidence>